<organism evidence="2 3">
    <name type="scientific">Azospirillum rugosum</name>
    <dbReference type="NCBI Taxonomy" id="416170"/>
    <lineage>
        <taxon>Bacteria</taxon>
        <taxon>Pseudomonadati</taxon>
        <taxon>Pseudomonadota</taxon>
        <taxon>Alphaproteobacteria</taxon>
        <taxon>Rhodospirillales</taxon>
        <taxon>Azospirillaceae</taxon>
        <taxon>Azospirillum</taxon>
    </lineage>
</organism>
<protein>
    <submittedName>
        <fullName evidence="2">Uncharacterized protein</fullName>
    </submittedName>
</protein>
<dbReference type="Proteomes" id="UP000781958">
    <property type="component" value="Unassembled WGS sequence"/>
</dbReference>
<keyword evidence="3" id="KW-1185">Reference proteome</keyword>
<dbReference type="RefSeq" id="WP_209766914.1">
    <property type="nucleotide sequence ID" value="NZ_JAGINP010000009.1"/>
</dbReference>
<evidence type="ECO:0000313" key="2">
    <source>
        <dbReference type="EMBL" id="MBP2293052.1"/>
    </source>
</evidence>
<feature type="region of interest" description="Disordered" evidence="1">
    <location>
        <begin position="1"/>
        <end position="67"/>
    </location>
</feature>
<evidence type="ECO:0000256" key="1">
    <source>
        <dbReference type="SAM" id="MobiDB-lite"/>
    </source>
</evidence>
<gene>
    <name evidence="2" type="ORF">J2851_002834</name>
</gene>
<sequence length="67" mass="7045">MTEKDADKPAFANDTDGLQAPSIETTPSTIPQTPLPGRAPSRPEAGAKSEVGEEKSPTGRPSTDRRP</sequence>
<reference evidence="2 3" key="1">
    <citation type="submission" date="2021-03" db="EMBL/GenBank/DDBJ databases">
        <title>Genomic Encyclopedia of Type Strains, Phase III (KMG-III): the genomes of soil and plant-associated and newly described type strains.</title>
        <authorList>
            <person name="Whitman W."/>
        </authorList>
    </citation>
    <scope>NUCLEOTIDE SEQUENCE [LARGE SCALE GENOMIC DNA]</scope>
    <source>
        <strain evidence="2 3">IMMIB AFH-6</strain>
    </source>
</reference>
<evidence type="ECO:0000313" key="3">
    <source>
        <dbReference type="Proteomes" id="UP000781958"/>
    </source>
</evidence>
<dbReference type="EMBL" id="JAGINP010000009">
    <property type="protein sequence ID" value="MBP2293052.1"/>
    <property type="molecule type" value="Genomic_DNA"/>
</dbReference>
<proteinExistence type="predicted"/>
<feature type="compositionally biased region" description="Polar residues" evidence="1">
    <location>
        <begin position="22"/>
        <end position="32"/>
    </location>
</feature>
<name>A0ABS4SKP7_9PROT</name>
<accession>A0ABS4SKP7</accession>
<feature type="compositionally biased region" description="Basic and acidic residues" evidence="1">
    <location>
        <begin position="45"/>
        <end position="67"/>
    </location>
</feature>
<comment type="caution">
    <text evidence="2">The sequence shown here is derived from an EMBL/GenBank/DDBJ whole genome shotgun (WGS) entry which is preliminary data.</text>
</comment>